<protein>
    <submittedName>
        <fullName evidence="1">Uncharacterized protein</fullName>
    </submittedName>
</protein>
<organism evidence="1 2">
    <name type="scientific">Ananas comosus</name>
    <name type="common">Pineapple</name>
    <name type="synonym">Ananas ananas</name>
    <dbReference type="NCBI Taxonomy" id="4615"/>
    <lineage>
        <taxon>Eukaryota</taxon>
        <taxon>Viridiplantae</taxon>
        <taxon>Streptophyta</taxon>
        <taxon>Embryophyta</taxon>
        <taxon>Tracheophyta</taxon>
        <taxon>Spermatophyta</taxon>
        <taxon>Magnoliopsida</taxon>
        <taxon>Liliopsida</taxon>
        <taxon>Poales</taxon>
        <taxon>Bromeliaceae</taxon>
        <taxon>Bromelioideae</taxon>
        <taxon>Ananas</taxon>
    </lineage>
</organism>
<proteinExistence type="predicted"/>
<evidence type="ECO:0000313" key="2">
    <source>
        <dbReference type="Proteomes" id="UP000092600"/>
    </source>
</evidence>
<dbReference type="EMBL" id="LSRQ01001366">
    <property type="protein sequence ID" value="OAY78128.1"/>
    <property type="molecule type" value="Genomic_DNA"/>
</dbReference>
<comment type="caution">
    <text evidence="1">The sequence shown here is derived from an EMBL/GenBank/DDBJ whole genome shotgun (WGS) entry which is preliminary data.</text>
</comment>
<sequence>MSQAYNKLAPVAGSTSRSPAYPGYAPFPYTPVHAVAASNGASLGPWKNPSPNGFVTAPAIMLARLITMPSTPTSPLGATSGGVCGP</sequence>
<reference evidence="1 2" key="1">
    <citation type="journal article" date="2016" name="DNA Res.">
        <title>The draft genome of MD-2 pineapple using hybrid error correction of long reads.</title>
        <authorList>
            <person name="Redwan R.M."/>
            <person name="Saidin A."/>
            <person name="Kumar S.V."/>
        </authorList>
    </citation>
    <scope>NUCLEOTIDE SEQUENCE [LARGE SCALE GENOMIC DNA]</scope>
    <source>
        <strain evidence="2">cv. MD2</strain>
        <tissue evidence="1">Leaf</tissue>
    </source>
</reference>
<accession>A0A199VM94</accession>
<dbReference type="Proteomes" id="UP000092600">
    <property type="component" value="Unassembled WGS sequence"/>
</dbReference>
<dbReference type="AlphaFoldDB" id="A0A199VM94"/>
<name>A0A199VM94_ANACO</name>
<evidence type="ECO:0000313" key="1">
    <source>
        <dbReference type="EMBL" id="OAY78128.1"/>
    </source>
</evidence>
<gene>
    <name evidence="1" type="ORF">ACMD2_06981</name>
</gene>